<keyword evidence="8" id="KW-1185">Reference proteome</keyword>
<dbReference type="PROSITE" id="PS50237">
    <property type="entry name" value="HECT"/>
    <property type="match status" value="1"/>
</dbReference>
<evidence type="ECO:0000313" key="7">
    <source>
        <dbReference type="EMBL" id="KAJ3055483.1"/>
    </source>
</evidence>
<dbReference type="SUPFAM" id="SSF56204">
    <property type="entry name" value="Hect, E3 ligase catalytic domain"/>
    <property type="match status" value="1"/>
</dbReference>
<evidence type="ECO:0000259" key="6">
    <source>
        <dbReference type="PROSITE" id="PS50237"/>
    </source>
</evidence>
<dbReference type="GO" id="GO:0000209">
    <property type="term" value="P:protein polyubiquitination"/>
    <property type="evidence" value="ECO:0007669"/>
    <property type="project" value="InterPro"/>
</dbReference>
<evidence type="ECO:0000256" key="4">
    <source>
        <dbReference type="ARBA" id="ARBA00022786"/>
    </source>
</evidence>
<feature type="active site" description="Glycyl thioester intermediate" evidence="5">
    <location>
        <position position="262"/>
    </location>
</feature>
<dbReference type="EMBL" id="JADGJD010000076">
    <property type="protein sequence ID" value="KAJ3055483.1"/>
    <property type="molecule type" value="Genomic_DNA"/>
</dbReference>
<feature type="domain" description="HECT" evidence="6">
    <location>
        <begin position="13"/>
        <end position="295"/>
    </location>
</feature>
<evidence type="ECO:0000256" key="3">
    <source>
        <dbReference type="ARBA" id="ARBA00022679"/>
    </source>
</evidence>
<accession>A0AAD5SHE2</accession>
<protein>
    <recommendedName>
        <fullName evidence="2">HECT-type E3 ubiquitin transferase</fullName>
        <ecNumber evidence="2">2.3.2.26</ecNumber>
    </recommendedName>
</protein>
<dbReference type="EC" id="2.3.2.26" evidence="2"/>
<comment type="caution">
    <text evidence="7">The sequence shown here is derived from an EMBL/GenBank/DDBJ whole genome shotgun (WGS) entry which is preliminary data.</text>
</comment>
<dbReference type="Gene3D" id="3.30.2410.10">
    <property type="entry name" value="Hect, E3 ligase catalytic domain"/>
    <property type="match status" value="1"/>
</dbReference>
<dbReference type="SMART" id="SM00119">
    <property type="entry name" value="HECTc"/>
    <property type="match status" value="1"/>
</dbReference>
<sequence>MLHRLSCISSTAGQLISLAIYNNILLNINFPLALYKKLLDEPVDLKDLEELDPQLYKGLSALLTFDGDVATTFSRTLQLEVETLGGKLEIELVAGGKEKVVDESNRDGGCHCLNAPKRPNHGVVTAFLDTAEFVDLYADYIFTKSCHHAFQAFKKGFDSVLQQGNAIELFQAEELQNIVCGCPELDFAALEKNTQYEGFDGDTPVVRNFWEIIHELTEVEKKRFLFFTTGSDRVPVGGLGSLSFTIARNGGDCDRLPTSHTCYNVLLLNEYAGKEKLRERLLKALENSNCGFFLN</sequence>
<evidence type="ECO:0000256" key="2">
    <source>
        <dbReference type="ARBA" id="ARBA00012485"/>
    </source>
</evidence>
<evidence type="ECO:0000313" key="8">
    <source>
        <dbReference type="Proteomes" id="UP001212841"/>
    </source>
</evidence>
<dbReference type="GO" id="GO:0061630">
    <property type="term" value="F:ubiquitin protein ligase activity"/>
    <property type="evidence" value="ECO:0007669"/>
    <property type="project" value="UniProtKB-EC"/>
</dbReference>
<evidence type="ECO:0000256" key="5">
    <source>
        <dbReference type="PROSITE-ProRule" id="PRU00104"/>
    </source>
</evidence>
<dbReference type="InterPro" id="IPR000569">
    <property type="entry name" value="HECT_dom"/>
</dbReference>
<evidence type="ECO:0000256" key="1">
    <source>
        <dbReference type="ARBA" id="ARBA00000885"/>
    </source>
</evidence>
<keyword evidence="3" id="KW-0808">Transferase</keyword>
<dbReference type="PANTHER" id="PTHR45700">
    <property type="entry name" value="UBIQUITIN-PROTEIN LIGASE E3C"/>
    <property type="match status" value="1"/>
</dbReference>
<dbReference type="AlphaFoldDB" id="A0AAD5SHE2"/>
<dbReference type="Pfam" id="PF00632">
    <property type="entry name" value="HECT"/>
    <property type="match status" value="1"/>
</dbReference>
<dbReference type="InterPro" id="IPR044611">
    <property type="entry name" value="E3A/B/C-like"/>
</dbReference>
<proteinExistence type="predicted"/>
<dbReference type="PANTHER" id="PTHR45700:SF8">
    <property type="entry name" value="HECT-TYPE E3 UBIQUITIN TRANSFERASE"/>
    <property type="match status" value="1"/>
</dbReference>
<reference evidence="7" key="1">
    <citation type="submission" date="2020-05" db="EMBL/GenBank/DDBJ databases">
        <title>Phylogenomic resolution of chytrid fungi.</title>
        <authorList>
            <person name="Stajich J.E."/>
            <person name="Amses K."/>
            <person name="Simmons R."/>
            <person name="Seto K."/>
            <person name="Myers J."/>
            <person name="Bonds A."/>
            <person name="Quandt C.A."/>
            <person name="Barry K."/>
            <person name="Liu P."/>
            <person name="Grigoriev I."/>
            <person name="Longcore J.E."/>
            <person name="James T.Y."/>
        </authorList>
    </citation>
    <scope>NUCLEOTIDE SEQUENCE</scope>
    <source>
        <strain evidence="7">JEL0318</strain>
    </source>
</reference>
<keyword evidence="4 5" id="KW-0833">Ubl conjugation pathway</keyword>
<dbReference type="Gene3D" id="3.30.2160.10">
    <property type="entry name" value="Hect, E3 ligase catalytic domain"/>
    <property type="match status" value="1"/>
</dbReference>
<gene>
    <name evidence="7" type="primary">HECTD2</name>
    <name evidence="7" type="ORF">HK097_010342</name>
</gene>
<organism evidence="7 8">
    <name type="scientific">Rhizophlyctis rosea</name>
    <dbReference type="NCBI Taxonomy" id="64517"/>
    <lineage>
        <taxon>Eukaryota</taxon>
        <taxon>Fungi</taxon>
        <taxon>Fungi incertae sedis</taxon>
        <taxon>Chytridiomycota</taxon>
        <taxon>Chytridiomycota incertae sedis</taxon>
        <taxon>Chytridiomycetes</taxon>
        <taxon>Rhizophlyctidales</taxon>
        <taxon>Rhizophlyctidaceae</taxon>
        <taxon>Rhizophlyctis</taxon>
    </lineage>
</organism>
<dbReference type="Proteomes" id="UP001212841">
    <property type="component" value="Unassembled WGS sequence"/>
</dbReference>
<dbReference type="FunFam" id="3.30.2410.10:FF:000003">
    <property type="entry name" value="probable E3 ubiquitin-protein ligase HERC4 isoform X1"/>
    <property type="match status" value="1"/>
</dbReference>
<dbReference type="InterPro" id="IPR035983">
    <property type="entry name" value="Hect_E3_ubiquitin_ligase"/>
</dbReference>
<name>A0AAD5SHE2_9FUNG</name>
<comment type="catalytic activity">
    <reaction evidence="1">
        <text>S-ubiquitinyl-[E2 ubiquitin-conjugating enzyme]-L-cysteine + [acceptor protein]-L-lysine = [E2 ubiquitin-conjugating enzyme]-L-cysteine + N(6)-ubiquitinyl-[acceptor protein]-L-lysine.</text>
        <dbReference type="EC" id="2.3.2.26"/>
    </reaction>
</comment>